<dbReference type="SUPFAM" id="SSF88659">
    <property type="entry name" value="Sigma3 and sigma4 domains of RNA polymerase sigma factors"/>
    <property type="match status" value="1"/>
</dbReference>
<dbReference type="AlphaFoldDB" id="A0ABD5X425"/>
<dbReference type="Proteomes" id="UP001596414">
    <property type="component" value="Unassembled WGS sequence"/>
</dbReference>
<accession>A0ABD5X425</accession>
<keyword evidence="1" id="KW-0805">Transcription regulation</keyword>
<dbReference type="EMBL" id="JBHSZQ010000011">
    <property type="protein sequence ID" value="MFC7125951.1"/>
    <property type="molecule type" value="Genomic_DNA"/>
</dbReference>
<feature type="domain" description="HTH bat-type" evidence="3">
    <location>
        <begin position="164"/>
        <end position="216"/>
    </location>
</feature>
<dbReference type="InterPro" id="IPR007050">
    <property type="entry name" value="HTH_bacterioopsin"/>
</dbReference>
<dbReference type="InterPro" id="IPR013324">
    <property type="entry name" value="RNA_pol_sigma_r3/r4-like"/>
</dbReference>
<dbReference type="PANTHER" id="PTHR34236:SF1">
    <property type="entry name" value="DIMETHYL SULFOXIDE REDUCTASE TRANSCRIPTIONAL ACTIVATOR"/>
    <property type="match status" value="1"/>
</dbReference>
<reference evidence="4 5" key="1">
    <citation type="journal article" date="2014" name="Int. J. Syst. Evol. Microbiol.">
        <title>Complete genome sequence of Corynebacterium casei LMG S-19264T (=DSM 44701T), isolated from a smear-ripened cheese.</title>
        <authorList>
            <consortium name="US DOE Joint Genome Institute (JGI-PGF)"/>
            <person name="Walter F."/>
            <person name="Albersmeier A."/>
            <person name="Kalinowski J."/>
            <person name="Ruckert C."/>
        </authorList>
    </citation>
    <scope>NUCLEOTIDE SEQUENCE [LARGE SCALE GENOMIC DNA]</scope>
    <source>
        <strain evidence="4 5">CGMCC 4.7215</strain>
    </source>
</reference>
<sequence length="228" mass="25381">MALVAEFDIDCDQLPFVEVATMAPDATLVLDLQFNHDELPLFVLSVTDGNQERVEQAIESAPVTGGYSVLGEAGDTRRYQVQPGPTLAEHLGPHLDDLSGLKALASTEAVIERIEVLQTGWRQSGWFAHYGAFDEFRRFWQRNCGFHLHRLTKEGDSEPPGDGLTDGQREALRIAYERGYFDIPRKASLEDVAKELDISASSASERLRRAQTQLIEETVATTWPPLPT</sequence>
<dbReference type="RefSeq" id="WP_267638103.1">
    <property type="nucleotide sequence ID" value="NZ_JAODIY010000011.1"/>
</dbReference>
<evidence type="ECO:0000256" key="2">
    <source>
        <dbReference type="ARBA" id="ARBA00023163"/>
    </source>
</evidence>
<dbReference type="Pfam" id="PF04967">
    <property type="entry name" value="HTH_10"/>
    <property type="match status" value="1"/>
</dbReference>
<evidence type="ECO:0000313" key="5">
    <source>
        <dbReference type="Proteomes" id="UP001596414"/>
    </source>
</evidence>
<comment type="caution">
    <text evidence="4">The sequence shown here is derived from an EMBL/GenBank/DDBJ whole genome shotgun (WGS) entry which is preliminary data.</text>
</comment>
<evidence type="ECO:0000256" key="1">
    <source>
        <dbReference type="ARBA" id="ARBA00023015"/>
    </source>
</evidence>
<name>A0ABD5X425_9EURY</name>
<evidence type="ECO:0000259" key="3">
    <source>
        <dbReference type="Pfam" id="PF04967"/>
    </source>
</evidence>
<organism evidence="4 5">
    <name type="scientific">Halovenus rubra</name>
    <dbReference type="NCBI Taxonomy" id="869890"/>
    <lineage>
        <taxon>Archaea</taxon>
        <taxon>Methanobacteriati</taxon>
        <taxon>Methanobacteriota</taxon>
        <taxon>Stenosarchaea group</taxon>
        <taxon>Halobacteria</taxon>
        <taxon>Halobacteriales</taxon>
        <taxon>Haloarculaceae</taxon>
        <taxon>Halovenus</taxon>
    </lineage>
</organism>
<keyword evidence="2" id="KW-0804">Transcription</keyword>
<dbReference type="PANTHER" id="PTHR34236">
    <property type="entry name" value="DIMETHYL SULFOXIDE REDUCTASE TRANSCRIPTIONAL ACTIVATOR"/>
    <property type="match status" value="1"/>
</dbReference>
<proteinExistence type="predicted"/>
<protein>
    <submittedName>
        <fullName evidence="4">Helix-turn-helix domain-containing protein</fullName>
    </submittedName>
</protein>
<evidence type="ECO:0000313" key="4">
    <source>
        <dbReference type="EMBL" id="MFC7125951.1"/>
    </source>
</evidence>
<gene>
    <name evidence="4" type="ORF">ACFQJ7_07840</name>
</gene>